<evidence type="ECO:0000256" key="2">
    <source>
        <dbReference type="SAM" id="Phobius"/>
    </source>
</evidence>
<dbReference type="Proteomes" id="UP000630887">
    <property type="component" value="Unassembled WGS sequence"/>
</dbReference>
<keyword evidence="4" id="KW-1185">Reference proteome</keyword>
<name>A0A8J3P5R7_9ACTN</name>
<gene>
    <name evidence="3" type="ORF">Cco03nite_17430</name>
</gene>
<keyword evidence="2" id="KW-1133">Transmembrane helix</keyword>
<dbReference type="InterPro" id="IPR009937">
    <property type="entry name" value="Phage_holin_3_6"/>
</dbReference>
<evidence type="ECO:0000313" key="3">
    <source>
        <dbReference type="EMBL" id="GIG05043.1"/>
    </source>
</evidence>
<dbReference type="AlphaFoldDB" id="A0A8J3P5R7"/>
<protein>
    <recommendedName>
        <fullName evidence="5">Superfamily III holin-X</fullName>
    </recommendedName>
</protein>
<dbReference type="EMBL" id="BONI01000011">
    <property type="protein sequence ID" value="GIG05043.1"/>
    <property type="molecule type" value="Genomic_DNA"/>
</dbReference>
<accession>A0A8J3P5R7</accession>
<comment type="caution">
    <text evidence="3">The sequence shown here is derived from an EMBL/GenBank/DDBJ whole genome shotgun (WGS) entry which is preliminary data.</text>
</comment>
<sequence>MRTEPLRGDLGSGPAGATQPSIGELLGEISTDLSTLMRQELDLAKAELRDEGSKAGKAAGMFAAAALAAYLVVLFLSLALWRLLSAAMDPGWAAVLVAVLWGIVGAVLYAAGRSRLRTMRAPLTQTAETVKQVPSALRGHTDGGRNPS</sequence>
<dbReference type="Pfam" id="PF07332">
    <property type="entry name" value="Phage_holin_3_6"/>
    <property type="match status" value="1"/>
</dbReference>
<dbReference type="RefSeq" id="WP_203690850.1">
    <property type="nucleotide sequence ID" value="NZ_BAAALC010000016.1"/>
</dbReference>
<feature type="region of interest" description="Disordered" evidence="1">
    <location>
        <begin position="1"/>
        <end position="20"/>
    </location>
</feature>
<reference evidence="3 4" key="1">
    <citation type="submission" date="2021-01" db="EMBL/GenBank/DDBJ databases">
        <title>Whole genome shotgun sequence of Catellatospora coxensis NBRC 107359.</title>
        <authorList>
            <person name="Komaki H."/>
            <person name="Tamura T."/>
        </authorList>
    </citation>
    <scope>NUCLEOTIDE SEQUENCE [LARGE SCALE GENOMIC DNA]</scope>
    <source>
        <strain evidence="3 4">NBRC 107359</strain>
    </source>
</reference>
<proteinExistence type="predicted"/>
<evidence type="ECO:0000313" key="4">
    <source>
        <dbReference type="Proteomes" id="UP000630887"/>
    </source>
</evidence>
<feature type="transmembrane region" description="Helical" evidence="2">
    <location>
        <begin position="92"/>
        <end position="111"/>
    </location>
</feature>
<organism evidence="3 4">
    <name type="scientific">Catellatospora coxensis</name>
    <dbReference type="NCBI Taxonomy" id="310354"/>
    <lineage>
        <taxon>Bacteria</taxon>
        <taxon>Bacillati</taxon>
        <taxon>Actinomycetota</taxon>
        <taxon>Actinomycetes</taxon>
        <taxon>Micromonosporales</taxon>
        <taxon>Micromonosporaceae</taxon>
        <taxon>Catellatospora</taxon>
    </lineage>
</organism>
<keyword evidence="2" id="KW-0472">Membrane</keyword>
<keyword evidence="2" id="KW-0812">Transmembrane</keyword>
<evidence type="ECO:0008006" key="5">
    <source>
        <dbReference type="Google" id="ProtNLM"/>
    </source>
</evidence>
<feature type="transmembrane region" description="Helical" evidence="2">
    <location>
        <begin position="58"/>
        <end position="80"/>
    </location>
</feature>
<evidence type="ECO:0000256" key="1">
    <source>
        <dbReference type="SAM" id="MobiDB-lite"/>
    </source>
</evidence>